<feature type="region of interest" description="Disordered" evidence="1">
    <location>
        <begin position="1"/>
        <end position="27"/>
    </location>
</feature>
<dbReference type="EMBL" id="KZ678130">
    <property type="protein sequence ID" value="PSN72549.1"/>
    <property type="molecule type" value="Genomic_DNA"/>
</dbReference>
<evidence type="ECO:0000313" key="3">
    <source>
        <dbReference type="Proteomes" id="UP000240883"/>
    </source>
</evidence>
<protein>
    <submittedName>
        <fullName evidence="2">Uncharacterized protein</fullName>
    </submittedName>
</protein>
<dbReference type="OrthoDB" id="3794650at2759"/>
<dbReference type="AlphaFoldDB" id="A0A2T2P4J0"/>
<gene>
    <name evidence="2" type="ORF">BS50DRAFT_658482</name>
</gene>
<name>A0A2T2P4J0_CORCC</name>
<proteinExistence type="predicted"/>
<organism evidence="2 3">
    <name type="scientific">Corynespora cassiicola Philippines</name>
    <dbReference type="NCBI Taxonomy" id="1448308"/>
    <lineage>
        <taxon>Eukaryota</taxon>
        <taxon>Fungi</taxon>
        <taxon>Dikarya</taxon>
        <taxon>Ascomycota</taxon>
        <taxon>Pezizomycotina</taxon>
        <taxon>Dothideomycetes</taxon>
        <taxon>Pleosporomycetidae</taxon>
        <taxon>Pleosporales</taxon>
        <taxon>Corynesporascaceae</taxon>
        <taxon>Corynespora</taxon>
    </lineage>
</organism>
<keyword evidence="3" id="KW-1185">Reference proteome</keyword>
<reference evidence="2 3" key="1">
    <citation type="journal article" date="2018" name="Front. Microbiol.">
        <title>Genome-Wide Analysis of Corynespora cassiicola Leaf Fall Disease Putative Effectors.</title>
        <authorList>
            <person name="Lopez D."/>
            <person name="Ribeiro S."/>
            <person name="Label P."/>
            <person name="Fumanal B."/>
            <person name="Venisse J.S."/>
            <person name="Kohler A."/>
            <person name="de Oliveira R.R."/>
            <person name="Labutti K."/>
            <person name="Lipzen A."/>
            <person name="Lail K."/>
            <person name="Bauer D."/>
            <person name="Ohm R.A."/>
            <person name="Barry K.W."/>
            <person name="Spatafora J."/>
            <person name="Grigoriev I.V."/>
            <person name="Martin F.M."/>
            <person name="Pujade-Renaud V."/>
        </authorList>
    </citation>
    <scope>NUCLEOTIDE SEQUENCE [LARGE SCALE GENOMIC DNA]</scope>
    <source>
        <strain evidence="2 3">Philippines</strain>
    </source>
</reference>
<dbReference type="Proteomes" id="UP000240883">
    <property type="component" value="Unassembled WGS sequence"/>
</dbReference>
<evidence type="ECO:0000313" key="2">
    <source>
        <dbReference type="EMBL" id="PSN72549.1"/>
    </source>
</evidence>
<evidence type="ECO:0000256" key="1">
    <source>
        <dbReference type="SAM" id="MobiDB-lite"/>
    </source>
</evidence>
<sequence>MDSTFSSRHISRSAPGSKRAESDFGYLDNPSNGVRRFDFRDSNSAVTHDSQHLSDIPALGSPFVAPTRCMSNYESIFGGDTTNTNALALPAAQSMSAVPAEKPDFVTEGGDYAHIQFQDGSFAYARTSGAGDHVGQFTNPHRRTHGDYLSRLMKKIANKAKASIVAQSADSPLNDSTTLYSNIGMTLPDGALDDMVIDPTSTVKYSEDLADIGNFPAAGQPLSNVVYISEETKANRGLGTPTFEPNFLLARFGKDSLTQSGPYYNEVLPSVARLTFNISSGIDINYFTGLMREPRLPDLHRAITKLHLSGFHWFSGIKPSRPANPYLMICNMLKDSLEELTIDFHTAGLTCSRFSEKTRIEIEKSDPEKSKELRVQRLGEVTDFYGLTAIFGCHKLRRLHLECFDSQIVRYFTKTGDPLSPFRDLQFWLRHGFGQTGILIAIDARVYN</sequence>
<accession>A0A2T2P4J0</accession>